<protein>
    <submittedName>
        <fullName evidence="5">6-carboxyhexanoate-CoA ligase</fullName>
    </submittedName>
</protein>
<comment type="similarity">
    <text evidence="2">In the N-terminal section; belongs to the acetate CoA ligase alpha subunit family.</text>
</comment>
<dbReference type="SUPFAM" id="SSF56059">
    <property type="entry name" value="Glutathione synthetase ATP-binding domain-like"/>
    <property type="match status" value="1"/>
</dbReference>
<evidence type="ECO:0000256" key="3">
    <source>
        <dbReference type="PROSITE-ProRule" id="PRU00409"/>
    </source>
</evidence>
<name>A0A1M5A8N2_LOKAT</name>
<dbReference type="GO" id="GO:0043758">
    <property type="term" value="F:acetate-CoA ligase (ADP-forming) activity"/>
    <property type="evidence" value="ECO:0007669"/>
    <property type="project" value="InterPro"/>
</dbReference>
<dbReference type="InterPro" id="IPR036291">
    <property type="entry name" value="NAD(P)-bd_dom_sf"/>
</dbReference>
<reference evidence="6" key="1">
    <citation type="submission" date="2016-11" db="EMBL/GenBank/DDBJ databases">
        <authorList>
            <person name="Varghese N."/>
            <person name="Submissions S."/>
        </authorList>
    </citation>
    <scope>NUCLEOTIDE SEQUENCE [LARGE SCALE GENOMIC DNA]</scope>
    <source>
        <strain evidence="6">DSM 29326</strain>
    </source>
</reference>
<dbReference type="PROSITE" id="PS50975">
    <property type="entry name" value="ATP_GRASP"/>
    <property type="match status" value="1"/>
</dbReference>
<accession>A0A1M5A8N2</accession>
<evidence type="ECO:0000313" key="5">
    <source>
        <dbReference type="EMBL" id="SHF26623.1"/>
    </source>
</evidence>
<dbReference type="Pfam" id="PF13549">
    <property type="entry name" value="ATP-grasp_5"/>
    <property type="match status" value="1"/>
</dbReference>
<dbReference type="Gene3D" id="3.40.50.261">
    <property type="entry name" value="Succinyl-CoA synthetase domains"/>
    <property type="match status" value="2"/>
</dbReference>
<dbReference type="OrthoDB" id="9807426at2"/>
<keyword evidence="3" id="KW-0067">ATP-binding</keyword>
<gene>
    <name evidence="5" type="ORF">SAMN05444339_104301</name>
</gene>
<dbReference type="Gene3D" id="3.30.1490.20">
    <property type="entry name" value="ATP-grasp fold, A domain"/>
    <property type="match status" value="1"/>
</dbReference>
<keyword evidence="6" id="KW-1185">Reference proteome</keyword>
<dbReference type="Proteomes" id="UP000183987">
    <property type="component" value="Unassembled WGS sequence"/>
</dbReference>
<dbReference type="Pfam" id="PF13380">
    <property type="entry name" value="CoA_binding_2"/>
    <property type="match status" value="1"/>
</dbReference>
<dbReference type="STRING" id="366533.SAMN05444339_104301"/>
<dbReference type="SUPFAM" id="SSF52210">
    <property type="entry name" value="Succinyl-CoA synthetase domains"/>
    <property type="match status" value="2"/>
</dbReference>
<dbReference type="Pfam" id="PF19045">
    <property type="entry name" value="Ligase_CoA_2"/>
    <property type="match status" value="1"/>
</dbReference>
<keyword evidence="3" id="KW-0547">Nucleotide-binding</keyword>
<dbReference type="RefSeq" id="WP_072857326.1">
    <property type="nucleotide sequence ID" value="NZ_FQUE01000004.1"/>
</dbReference>
<dbReference type="AlphaFoldDB" id="A0A1M5A8N2"/>
<dbReference type="Gene3D" id="3.40.50.720">
    <property type="entry name" value="NAD(P)-binding Rossmann-like Domain"/>
    <property type="match status" value="1"/>
</dbReference>
<evidence type="ECO:0000256" key="1">
    <source>
        <dbReference type="ARBA" id="ARBA00022532"/>
    </source>
</evidence>
<dbReference type="GO" id="GO:0005524">
    <property type="term" value="F:ATP binding"/>
    <property type="evidence" value="ECO:0007669"/>
    <property type="project" value="UniProtKB-UniRule"/>
</dbReference>
<dbReference type="InterPro" id="IPR016102">
    <property type="entry name" value="Succinyl-CoA_synth-like"/>
</dbReference>
<organism evidence="5 6">
    <name type="scientific">Loktanella atrilutea</name>
    <dbReference type="NCBI Taxonomy" id="366533"/>
    <lineage>
        <taxon>Bacteria</taxon>
        <taxon>Pseudomonadati</taxon>
        <taxon>Pseudomonadota</taxon>
        <taxon>Alphaproteobacteria</taxon>
        <taxon>Rhodobacterales</taxon>
        <taxon>Roseobacteraceae</taxon>
        <taxon>Loktanella</taxon>
    </lineage>
</organism>
<evidence type="ECO:0000313" key="6">
    <source>
        <dbReference type="Proteomes" id="UP000183987"/>
    </source>
</evidence>
<dbReference type="Gene3D" id="3.30.470.20">
    <property type="entry name" value="ATP-grasp fold, B domain"/>
    <property type="match status" value="1"/>
</dbReference>
<dbReference type="GO" id="GO:0006099">
    <property type="term" value="P:tricarboxylic acid cycle"/>
    <property type="evidence" value="ECO:0007669"/>
    <property type="project" value="UniProtKB-KW"/>
</dbReference>
<keyword evidence="1" id="KW-0816">Tricarboxylic acid cycle</keyword>
<feature type="domain" description="ATP-grasp" evidence="4">
    <location>
        <begin position="487"/>
        <end position="523"/>
    </location>
</feature>
<dbReference type="FunFam" id="3.30.1490.20:FF:000020">
    <property type="entry name" value="Protein lysine acetyltransferase"/>
    <property type="match status" value="1"/>
</dbReference>
<evidence type="ECO:0000259" key="4">
    <source>
        <dbReference type="PROSITE" id="PS50975"/>
    </source>
</evidence>
<dbReference type="SMART" id="SM00881">
    <property type="entry name" value="CoA_binding"/>
    <property type="match status" value="1"/>
</dbReference>
<dbReference type="InterPro" id="IPR032875">
    <property type="entry name" value="Succ_CoA_lig_flav_dom"/>
</dbReference>
<dbReference type="PANTHER" id="PTHR42793:SF4">
    <property type="entry name" value="BLL6376 PROTEIN"/>
    <property type="match status" value="1"/>
</dbReference>
<dbReference type="InterPro" id="IPR013815">
    <property type="entry name" value="ATP_grasp_subdomain_1"/>
</dbReference>
<proteinExistence type="inferred from homology"/>
<dbReference type="InterPro" id="IPR043938">
    <property type="entry name" value="Ligase_CoA_dom"/>
</dbReference>
<dbReference type="SUPFAM" id="SSF51735">
    <property type="entry name" value="NAD(P)-binding Rossmann-fold domains"/>
    <property type="match status" value="1"/>
</dbReference>
<dbReference type="GO" id="GO:0046872">
    <property type="term" value="F:metal ion binding"/>
    <property type="evidence" value="ECO:0007669"/>
    <property type="project" value="InterPro"/>
</dbReference>
<keyword evidence="5" id="KW-0436">Ligase</keyword>
<dbReference type="EMBL" id="FQUE01000004">
    <property type="protein sequence ID" value="SHF26623.1"/>
    <property type="molecule type" value="Genomic_DNA"/>
</dbReference>
<dbReference type="Pfam" id="PF13607">
    <property type="entry name" value="Succ_CoA_lig"/>
    <property type="match status" value="1"/>
</dbReference>
<dbReference type="InterPro" id="IPR011761">
    <property type="entry name" value="ATP-grasp"/>
</dbReference>
<sequence>MTFDAPRFIRDVFQPESFAIIGASDDPTRIGGRPLAYTRERFAGPIYPVNPTRETVQGLPAYASLADIPGPVDFVLIAVPAARVEHAVRDCAAKGVRCCLIFSSGFAEVGDMAAQARLLDIARPAGLRILGPNCLGLFDAAHGFFPTFTATLDRGLPDGGHVGVVCQSGAYGSHIAYLNRLRGMGVGRMLTTGNESDISVAEGIHALAHDEATGCILAYAEGVRDGPAFREALEAARQNRKPVAIMKVGRSEIGAAAAASHTASLAGEDAVFDAILRQHGAFRARTTDDLIDIAVATRPRIYPTGRRLGIVTISGGAGVLMADAAADHGMAVPPMPQAAQDALRAALPFATPVNPVDVTAQVFNDLPLIRTNMDLMLGQGGYDSIVAFFTSLAGSPSLSGPLRDALAGSLQDHPEALIALSIIAPPAVVADYESAGFIVFEDPSRAVAALAALSDFGAAFARPPLTADVPAAADRLPPGALSEHAAKAVLSAAGLPVLPEALAPDATAAVAAAEGMGYPVVLKVVSAQITHKTEIGGVALNLGDAEAVAMAADGILSRARAAHPDADIDGLLVAPMAPAGVEMILGIQRDPVFGPVVMCGLGGIFAEVLRDVTFRAAPFDLAEAQRMIGELKGQAVLDGVRGRPGGDRAALAQALVALSRFAAAHAEDLETCDINPFVLHDSGGVALDAVILGAG</sequence>
<dbReference type="PANTHER" id="PTHR42793">
    <property type="entry name" value="COA BINDING DOMAIN CONTAINING PROTEIN"/>
    <property type="match status" value="1"/>
</dbReference>
<evidence type="ECO:0000256" key="2">
    <source>
        <dbReference type="ARBA" id="ARBA00060888"/>
    </source>
</evidence>
<dbReference type="InterPro" id="IPR003781">
    <property type="entry name" value="CoA-bd"/>
</dbReference>